<organism evidence="3 4">
    <name type="scientific">Gymnopilus dilepis</name>
    <dbReference type="NCBI Taxonomy" id="231916"/>
    <lineage>
        <taxon>Eukaryota</taxon>
        <taxon>Fungi</taxon>
        <taxon>Dikarya</taxon>
        <taxon>Basidiomycota</taxon>
        <taxon>Agaricomycotina</taxon>
        <taxon>Agaricomycetes</taxon>
        <taxon>Agaricomycetidae</taxon>
        <taxon>Agaricales</taxon>
        <taxon>Agaricineae</taxon>
        <taxon>Hymenogastraceae</taxon>
        <taxon>Gymnopilus</taxon>
    </lineage>
</organism>
<dbReference type="PANTHER" id="PTHR24320">
    <property type="entry name" value="RETINOL DEHYDROGENASE"/>
    <property type="match status" value="1"/>
</dbReference>
<evidence type="ECO:0000313" key="3">
    <source>
        <dbReference type="EMBL" id="PPQ66405.1"/>
    </source>
</evidence>
<gene>
    <name evidence="3" type="ORF">CVT26_011274</name>
</gene>
<keyword evidence="2" id="KW-0560">Oxidoreductase</keyword>
<dbReference type="PANTHER" id="PTHR24320:SF283">
    <property type="entry name" value="RETINOL DEHYDROGENASE 11"/>
    <property type="match status" value="1"/>
</dbReference>
<dbReference type="OrthoDB" id="191139at2759"/>
<evidence type="ECO:0000313" key="4">
    <source>
        <dbReference type="Proteomes" id="UP000284706"/>
    </source>
</evidence>
<dbReference type="GO" id="GO:0016491">
    <property type="term" value="F:oxidoreductase activity"/>
    <property type="evidence" value="ECO:0007669"/>
    <property type="project" value="UniProtKB-KW"/>
</dbReference>
<dbReference type="Proteomes" id="UP000284706">
    <property type="component" value="Unassembled WGS sequence"/>
</dbReference>
<sequence>MSPQARPTADELVTSYSAHIKGKVVLTTGISQNSLGAYFVEAIAKASPALIILAGRSAPKSQETADKVRSANPAVQTRFLQVDLGSFKSVRAAAGVLNGWDDVPVVDVVVNNAFVWSNGYQLTVDGVETQLATNHLGHFLLTNLIMDKILASSAPRVVNVSSEGHRVSPVRFGDYNFDGGKTYTDLRAYAQSKTANMLFSVSLAEKLGPGKAKKGPGLLSFSLHPGEILTNAAPHMDFKTIGEEMREAYQRYGDRDGFVEPSSYEFQTVAQGTATHVVAAFSPDIADHNGSYLINARVSDPLTDPVRPWGYSPFEAEKLWRLSEELVGHQFSY</sequence>
<evidence type="ECO:0000256" key="2">
    <source>
        <dbReference type="ARBA" id="ARBA00023002"/>
    </source>
</evidence>
<comment type="caution">
    <text evidence="3">The sequence shown here is derived from an EMBL/GenBank/DDBJ whole genome shotgun (WGS) entry which is preliminary data.</text>
</comment>
<dbReference type="Pfam" id="PF00106">
    <property type="entry name" value="adh_short"/>
    <property type="match status" value="1"/>
</dbReference>
<dbReference type="STRING" id="231916.A0A409VJI1"/>
<protein>
    <submittedName>
        <fullName evidence="3">Uncharacterized protein</fullName>
    </submittedName>
</protein>
<reference evidence="3 4" key="1">
    <citation type="journal article" date="2018" name="Evol. Lett.">
        <title>Horizontal gene cluster transfer increased hallucinogenic mushroom diversity.</title>
        <authorList>
            <person name="Reynolds H.T."/>
            <person name="Vijayakumar V."/>
            <person name="Gluck-Thaler E."/>
            <person name="Korotkin H.B."/>
            <person name="Matheny P.B."/>
            <person name="Slot J.C."/>
        </authorList>
    </citation>
    <scope>NUCLEOTIDE SEQUENCE [LARGE SCALE GENOMIC DNA]</scope>
    <source>
        <strain evidence="3 4">SRW20</strain>
    </source>
</reference>
<dbReference type="AlphaFoldDB" id="A0A409VJI1"/>
<keyword evidence="4" id="KW-1185">Reference proteome</keyword>
<evidence type="ECO:0000256" key="1">
    <source>
        <dbReference type="ARBA" id="ARBA00006484"/>
    </source>
</evidence>
<comment type="similarity">
    <text evidence="1">Belongs to the short-chain dehydrogenases/reductases (SDR) family.</text>
</comment>
<proteinExistence type="inferred from homology"/>
<name>A0A409VJI1_9AGAR</name>
<dbReference type="SUPFAM" id="SSF51735">
    <property type="entry name" value="NAD(P)-binding Rossmann-fold domains"/>
    <property type="match status" value="1"/>
</dbReference>
<accession>A0A409VJI1</accession>
<dbReference type="InParanoid" id="A0A409VJI1"/>
<dbReference type="InterPro" id="IPR036291">
    <property type="entry name" value="NAD(P)-bd_dom_sf"/>
</dbReference>
<dbReference type="EMBL" id="NHYE01005631">
    <property type="protein sequence ID" value="PPQ66405.1"/>
    <property type="molecule type" value="Genomic_DNA"/>
</dbReference>
<dbReference type="Gene3D" id="3.40.50.720">
    <property type="entry name" value="NAD(P)-binding Rossmann-like Domain"/>
    <property type="match status" value="1"/>
</dbReference>
<dbReference type="InterPro" id="IPR002347">
    <property type="entry name" value="SDR_fam"/>
</dbReference>